<proteinExistence type="predicted"/>
<dbReference type="EMBL" id="LR822017">
    <property type="protein sequence ID" value="CAD0136444.1"/>
    <property type="molecule type" value="Genomic_DNA"/>
</dbReference>
<dbReference type="Gene3D" id="3.90.79.10">
    <property type="entry name" value="Nucleoside Triphosphate Pyrophosphohydrolase"/>
    <property type="match status" value="1"/>
</dbReference>
<dbReference type="SUPFAM" id="SSF55811">
    <property type="entry name" value="Nudix"/>
    <property type="match status" value="1"/>
</dbReference>
<evidence type="ECO:0008006" key="3">
    <source>
        <dbReference type="Google" id="ProtNLM"/>
    </source>
</evidence>
<dbReference type="AlphaFoldDB" id="A0A8D6U1K3"/>
<sequence>MSKTFENSGSEKDFLKIYSKEGLDKYAKPSVTVDSVIFRYFEGRIQTLLIKRKNHPYMGKYALSSGCVQKQ</sequence>
<evidence type="ECO:0000313" key="2">
    <source>
        <dbReference type="Proteomes" id="UP000509833"/>
    </source>
</evidence>
<dbReference type="Proteomes" id="UP000509833">
    <property type="component" value="Chromosome"/>
</dbReference>
<reference evidence="1 2" key="1">
    <citation type="submission" date="2020-06" db="EMBL/GenBank/DDBJ databases">
        <authorList>
            <person name="Chuat V."/>
        </authorList>
    </citation>
    <scope>NUCLEOTIDE SEQUENCE [LARGE SCALE GENOMIC DNA]</scope>
    <source>
        <strain evidence="1">STH_CIRM_336</strain>
    </source>
</reference>
<evidence type="ECO:0000313" key="1">
    <source>
        <dbReference type="EMBL" id="CAD0136444.1"/>
    </source>
</evidence>
<dbReference type="InterPro" id="IPR015797">
    <property type="entry name" value="NUDIX_hydrolase-like_dom_sf"/>
</dbReference>
<gene>
    <name evidence="1" type="ORF">STHERMO_0467</name>
</gene>
<protein>
    <recommendedName>
        <fullName evidence="3">NUDIX hydrolase</fullName>
    </recommendedName>
</protein>
<name>A0A8D6U1K3_STRTR</name>
<organism evidence="1 2">
    <name type="scientific">Streptococcus thermophilus</name>
    <dbReference type="NCBI Taxonomy" id="1308"/>
    <lineage>
        <taxon>Bacteria</taxon>
        <taxon>Bacillati</taxon>
        <taxon>Bacillota</taxon>
        <taxon>Bacilli</taxon>
        <taxon>Lactobacillales</taxon>
        <taxon>Streptococcaceae</taxon>
        <taxon>Streptococcus</taxon>
    </lineage>
</organism>
<accession>A0A8D6U1K3</accession>